<dbReference type="EMBL" id="MPVP01000345">
    <property type="protein sequence ID" value="OMD10845.1"/>
    <property type="molecule type" value="Genomic_DNA"/>
</dbReference>
<evidence type="ECO:0000313" key="2">
    <source>
        <dbReference type="Proteomes" id="UP000187158"/>
    </source>
</evidence>
<dbReference type="InterPro" id="IPR046169">
    <property type="entry name" value="DUF6171"/>
</dbReference>
<evidence type="ECO:0000313" key="1">
    <source>
        <dbReference type="EMBL" id="OMD10845.1"/>
    </source>
</evidence>
<name>A0ABX3GF01_9BACL</name>
<dbReference type="Pfam" id="PF19668">
    <property type="entry name" value="DUF6171"/>
    <property type="match status" value="1"/>
</dbReference>
<dbReference type="Proteomes" id="UP000187158">
    <property type="component" value="Unassembled WGS sequence"/>
</dbReference>
<gene>
    <name evidence="1" type="ORF">BSO21_28900</name>
</gene>
<comment type="caution">
    <text evidence="1">The sequence shown here is derived from an EMBL/GenBank/DDBJ whole genome shotgun (WGS) entry which is preliminary data.</text>
</comment>
<proteinExistence type="predicted"/>
<keyword evidence="2" id="KW-1185">Reference proteome</keyword>
<reference evidence="1 2" key="1">
    <citation type="submission" date="2016-11" db="EMBL/GenBank/DDBJ databases">
        <title>Paenibacillus species isolates.</title>
        <authorList>
            <person name="Beno S.M."/>
        </authorList>
    </citation>
    <scope>NUCLEOTIDE SEQUENCE [LARGE SCALE GENOMIC DNA]</scope>
    <source>
        <strain evidence="1 2">FSL H7-0433</strain>
    </source>
</reference>
<dbReference type="RefSeq" id="WP_076125168.1">
    <property type="nucleotide sequence ID" value="NZ_DALZAY010000138.1"/>
</dbReference>
<accession>A0ABX3GF01</accession>
<sequence>MSENQEKNRRCKSCDENMRISPEKLERLIEIATRERPLAPEEQYLQRIEHCRDCSGLQFGSTCRYCGCLVEVRTRLQDSTCPYPLAPRWE</sequence>
<organism evidence="1 2">
    <name type="scientific">Paenibacillus odorifer</name>
    <dbReference type="NCBI Taxonomy" id="189426"/>
    <lineage>
        <taxon>Bacteria</taxon>
        <taxon>Bacillati</taxon>
        <taxon>Bacillota</taxon>
        <taxon>Bacilli</taxon>
        <taxon>Bacillales</taxon>
        <taxon>Paenibacillaceae</taxon>
        <taxon>Paenibacillus</taxon>
    </lineage>
</organism>
<protein>
    <submittedName>
        <fullName evidence="1">Uncharacterized protein</fullName>
    </submittedName>
</protein>